<reference evidence="1 2" key="1">
    <citation type="submission" date="2014-04" db="EMBL/GenBank/DDBJ databases">
        <authorList>
            <consortium name="DOE Joint Genome Institute"/>
            <person name="Kuo A."/>
            <person name="Kohler A."/>
            <person name="Jargeat P."/>
            <person name="Nagy L.G."/>
            <person name="Floudas D."/>
            <person name="Copeland A."/>
            <person name="Barry K.W."/>
            <person name="Cichocki N."/>
            <person name="Veneault-Fourrey C."/>
            <person name="LaButti K."/>
            <person name="Lindquist E.A."/>
            <person name="Lipzen A."/>
            <person name="Lundell T."/>
            <person name="Morin E."/>
            <person name="Murat C."/>
            <person name="Sun H."/>
            <person name="Tunlid A."/>
            <person name="Henrissat B."/>
            <person name="Grigoriev I.V."/>
            <person name="Hibbett D.S."/>
            <person name="Martin F."/>
            <person name="Nordberg H.P."/>
            <person name="Cantor M.N."/>
            <person name="Hua S.X."/>
        </authorList>
    </citation>
    <scope>NUCLEOTIDE SEQUENCE [LARGE SCALE GENOMIC DNA]</scope>
    <source>
        <strain evidence="1 2">Ve08.2h10</strain>
    </source>
</reference>
<dbReference type="AlphaFoldDB" id="A0A0D0EAD0"/>
<reference evidence="2" key="2">
    <citation type="submission" date="2015-01" db="EMBL/GenBank/DDBJ databases">
        <title>Evolutionary Origins and Diversification of the Mycorrhizal Mutualists.</title>
        <authorList>
            <consortium name="DOE Joint Genome Institute"/>
            <consortium name="Mycorrhizal Genomics Consortium"/>
            <person name="Kohler A."/>
            <person name="Kuo A."/>
            <person name="Nagy L.G."/>
            <person name="Floudas D."/>
            <person name="Copeland A."/>
            <person name="Barry K.W."/>
            <person name="Cichocki N."/>
            <person name="Veneault-Fourrey C."/>
            <person name="LaButti K."/>
            <person name="Lindquist E.A."/>
            <person name="Lipzen A."/>
            <person name="Lundell T."/>
            <person name="Morin E."/>
            <person name="Murat C."/>
            <person name="Riley R."/>
            <person name="Ohm R."/>
            <person name="Sun H."/>
            <person name="Tunlid A."/>
            <person name="Henrissat B."/>
            <person name="Grigoriev I.V."/>
            <person name="Hibbett D.S."/>
            <person name="Martin F."/>
        </authorList>
    </citation>
    <scope>NUCLEOTIDE SEQUENCE [LARGE SCALE GENOMIC DNA]</scope>
    <source>
        <strain evidence="2">Ve08.2h10</strain>
    </source>
</reference>
<gene>
    <name evidence="1" type="ORF">PAXRUDRAFT_138365</name>
</gene>
<keyword evidence="2" id="KW-1185">Reference proteome</keyword>
<dbReference type="HOGENOM" id="CLU_090544_0_1_1"/>
<feature type="non-terminal residue" evidence="1">
    <location>
        <position position="269"/>
    </location>
</feature>
<accession>A0A0D0EAD0</accession>
<feature type="non-terminal residue" evidence="1">
    <location>
        <position position="1"/>
    </location>
</feature>
<evidence type="ECO:0000313" key="2">
    <source>
        <dbReference type="Proteomes" id="UP000054538"/>
    </source>
</evidence>
<evidence type="ECO:0000313" key="1">
    <source>
        <dbReference type="EMBL" id="KIK96480.1"/>
    </source>
</evidence>
<organism evidence="1 2">
    <name type="scientific">Paxillus rubicundulus Ve08.2h10</name>
    <dbReference type="NCBI Taxonomy" id="930991"/>
    <lineage>
        <taxon>Eukaryota</taxon>
        <taxon>Fungi</taxon>
        <taxon>Dikarya</taxon>
        <taxon>Basidiomycota</taxon>
        <taxon>Agaricomycotina</taxon>
        <taxon>Agaricomycetes</taxon>
        <taxon>Agaricomycetidae</taxon>
        <taxon>Boletales</taxon>
        <taxon>Paxilineae</taxon>
        <taxon>Paxillaceae</taxon>
        <taxon>Paxillus</taxon>
    </lineage>
</organism>
<dbReference type="Proteomes" id="UP000054538">
    <property type="component" value="Unassembled WGS sequence"/>
</dbReference>
<protein>
    <submittedName>
        <fullName evidence="1">Uncharacterized protein</fullName>
    </submittedName>
</protein>
<proteinExistence type="predicted"/>
<name>A0A0D0EAD0_9AGAM</name>
<sequence>EVLVVSDDINWSHEAFKVVVPGAESFVNGKEFLVMGVIVEFQSSEGPGVESNQVEFLVWATDREDNSDGIVGSSSLGYNRGIKYPMEVSWSILLGEAGKWNNDVGIIKNEAVVKVHETKDVLDVFNLLRFWPVTDGFDSVGRHHQAAGGKRIAEKFNGSGVEFTFFWFGAKSMFMELMEHFLGMLLVGGHILGVNEDIIQVSYNTNIKHISRNGIDKLLKHWSNQVANVLYGRQSSICLWVQSRQNDRHAGGQSLYRFCHSSESQGGQR</sequence>
<dbReference type="EMBL" id="KN824984">
    <property type="protein sequence ID" value="KIK96480.1"/>
    <property type="molecule type" value="Genomic_DNA"/>
</dbReference>
<dbReference type="InParanoid" id="A0A0D0EAD0"/>
<dbReference type="OrthoDB" id="3046524at2759"/>